<sequence>MKAGELILTTCDEYADKSNLWLMRVLKDGDLQALAKQFDTEWKWLPGSPSAHYAFGAWLVEHGWVEYVSYSERHLGSYGELEPDDA</sequence>
<name>A0ABW0QNU2_9GAMM</name>
<protein>
    <submittedName>
        <fullName evidence="1">Uncharacterized protein</fullName>
    </submittedName>
</protein>
<organism evidence="1 2">
    <name type="scientific">Rhodanobacter ginsengisoli</name>
    <dbReference type="NCBI Taxonomy" id="418646"/>
    <lineage>
        <taxon>Bacteria</taxon>
        <taxon>Pseudomonadati</taxon>
        <taxon>Pseudomonadota</taxon>
        <taxon>Gammaproteobacteria</taxon>
        <taxon>Lysobacterales</taxon>
        <taxon>Rhodanobacteraceae</taxon>
        <taxon>Rhodanobacter</taxon>
    </lineage>
</organism>
<dbReference type="EMBL" id="JBHSNF010000001">
    <property type="protein sequence ID" value="MFC5525237.1"/>
    <property type="molecule type" value="Genomic_DNA"/>
</dbReference>
<keyword evidence="2" id="KW-1185">Reference proteome</keyword>
<gene>
    <name evidence="1" type="ORF">ACFPPA_05720</name>
</gene>
<reference evidence="2" key="1">
    <citation type="journal article" date="2019" name="Int. J. Syst. Evol. Microbiol.">
        <title>The Global Catalogue of Microorganisms (GCM) 10K type strain sequencing project: providing services to taxonomists for standard genome sequencing and annotation.</title>
        <authorList>
            <consortium name="The Broad Institute Genomics Platform"/>
            <consortium name="The Broad Institute Genome Sequencing Center for Infectious Disease"/>
            <person name="Wu L."/>
            <person name="Ma J."/>
        </authorList>
    </citation>
    <scope>NUCLEOTIDE SEQUENCE [LARGE SCALE GENOMIC DNA]</scope>
    <source>
        <strain evidence="2">CGMCC 1.16619</strain>
    </source>
</reference>
<accession>A0ABW0QNU2</accession>
<dbReference type="Proteomes" id="UP001596114">
    <property type="component" value="Unassembled WGS sequence"/>
</dbReference>
<comment type="caution">
    <text evidence="1">The sequence shown here is derived from an EMBL/GenBank/DDBJ whole genome shotgun (WGS) entry which is preliminary data.</text>
</comment>
<proteinExistence type="predicted"/>
<dbReference type="RefSeq" id="WP_377318128.1">
    <property type="nucleotide sequence ID" value="NZ_JBHSNF010000001.1"/>
</dbReference>
<evidence type="ECO:0000313" key="1">
    <source>
        <dbReference type="EMBL" id="MFC5525237.1"/>
    </source>
</evidence>
<evidence type="ECO:0000313" key="2">
    <source>
        <dbReference type="Proteomes" id="UP001596114"/>
    </source>
</evidence>